<dbReference type="Gene3D" id="3.40.50.300">
    <property type="entry name" value="P-loop containing nucleotide triphosphate hydrolases"/>
    <property type="match status" value="1"/>
</dbReference>
<name>A0ABU4SNK8_9GAMM</name>
<sequence>MKLTIDTLKPFQIKAASEIAEMIATYPNPPYKRRFDPETGMSLPFLCRLKAITGSGKTPILSLACNKIGDGIILWTTNRGAVISQTKNNLSVGGKYSNLLPDDVNILNLNEITETDWVDICRAKKGLTIILATVALFNRDGDALNVHKDRDGISHWDVLSGKGPEGRNRQLYVVYDEAHGGTKAQFSRLKELNPRAFILASSSEMSGDLIDLLPGNNVDEKSLSLKNQTVVVSTPLVVKEGLLKTRLYLVDCNTSRLDALTEANTKWQELSTKLSSFNTWPVICCIVNSTLAGLEVWESLVSQLKVDPKRIAVHLANVNSNLANVNPNAPWSLLVDTHKAKKSPEDLHDEGYSHIIWNLSLREGWDEPWAYVAYLDGLGKSTTDISQKIGRFLRQPNATPFDDGDLNSAYFYFNVPDKDFSELVKTTQNDLSDSGYEIVSIESNSPRPQISREVPVKKEVFVSKVAETFGEDLEILDQILLSNVPLFSDESLRSKGKMHTRVLDLVNSCEDLDLNKEETKDDNADISVWEYLVSRLGTYDNRIARKSGTCFTPFVKNDPKMKQRMQFGSDAMLQINNNLSNITRLLNNEFHLEYEYDDIYAVKSFNLVSPDYQYEDLNKRNRYKVNAFKNALHSEYNGLNKFELEIAESIDSLGVDWCRNPSKTGYNIPIPEIGQGTSNFFPDFLLWAKNQVWALDPKGSHLINDAIFLKLMAVSDIHDKRLRLKVGFVLEGEYILGINNRPQLQSKNGCTLIYKKNSSIRAKSYPTSKELAKDLLVL</sequence>
<dbReference type="Proteomes" id="UP001271640">
    <property type="component" value="Unassembled WGS sequence"/>
</dbReference>
<dbReference type="Pfam" id="PF04851">
    <property type="entry name" value="ResIII"/>
    <property type="match status" value="1"/>
</dbReference>
<gene>
    <name evidence="2" type="ORF">FE394_13325</name>
</gene>
<dbReference type="RefSeq" id="WP_319926868.1">
    <property type="nucleotide sequence ID" value="NZ_VCDO01000076.1"/>
</dbReference>
<evidence type="ECO:0000313" key="3">
    <source>
        <dbReference type="Proteomes" id="UP001271640"/>
    </source>
</evidence>
<comment type="caution">
    <text evidence="2">The sequence shown here is derived from an EMBL/GenBank/DDBJ whole genome shotgun (WGS) entry which is preliminary data.</text>
</comment>
<dbReference type="InterPro" id="IPR006935">
    <property type="entry name" value="Helicase/UvrB_N"/>
</dbReference>
<accession>A0ABU4SNK8</accession>
<evidence type="ECO:0000259" key="1">
    <source>
        <dbReference type="Pfam" id="PF04851"/>
    </source>
</evidence>
<dbReference type="EMBL" id="VCDP01000053">
    <property type="protein sequence ID" value="MDX8000159.1"/>
    <property type="molecule type" value="Genomic_DNA"/>
</dbReference>
<evidence type="ECO:0000313" key="2">
    <source>
        <dbReference type="EMBL" id="MDX8000159.1"/>
    </source>
</evidence>
<feature type="domain" description="Helicase/UvrB N-terminal" evidence="1">
    <location>
        <begin position="8"/>
        <end position="199"/>
    </location>
</feature>
<proteinExistence type="predicted"/>
<keyword evidence="3" id="KW-1185">Reference proteome</keyword>
<organism evidence="2 3">
    <name type="scientific">Xenorhabdus littoralis</name>
    <dbReference type="NCBI Taxonomy" id="2582835"/>
    <lineage>
        <taxon>Bacteria</taxon>
        <taxon>Pseudomonadati</taxon>
        <taxon>Pseudomonadota</taxon>
        <taxon>Gammaproteobacteria</taxon>
        <taxon>Enterobacterales</taxon>
        <taxon>Morganellaceae</taxon>
        <taxon>Xenorhabdus</taxon>
    </lineage>
</organism>
<reference evidence="3" key="1">
    <citation type="journal article" date="2024" name="Toxins">
        <title>Genome Sequence Analysis of Native Xenorhabdus Strains Isolated from Entomopathogenic Nematodes in Argentina.</title>
        <authorList>
            <person name="Palma L."/>
            <person name="Frizzo L."/>
            <person name="Kaiser S."/>
            <person name="Berry C."/>
            <person name="Caballero P."/>
            <person name="Bode H.B."/>
            <person name="Del Valle E.E."/>
        </authorList>
    </citation>
    <scope>NUCLEOTIDE SEQUENCE [LARGE SCALE GENOMIC DNA]</scope>
    <source>
        <strain evidence="3">Reich</strain>
    </source>
</reference>
<dbReference type="InterPro" id="IPR027417">
    <property type="entry name" value="P-loop_NTPase"/>
</dbReference>
<dbReference type="SUPFAM" id="SSF52540">
    <property type="entry name" value="P-loop containing nucleoside triphosphate hydrolases"/>
    <property type="match status" value="1"/>
</dbReference>
<protein>
    <recommendedName>
        <fullName evidence="1">Helicase/UvrB N-terminal domain-containing protein</fullName>
    </recommendedName>
</protein>